<dbReference type="EMBL" id="CM020620">
    <property type="protein sequence ID" value="KAK1868363.1"/>
    <property type="molecule type" value="Genomic_DNA"/>
</dbReference>
<evidence type="ECO:0000313" key="2">
    <source>
        <dbReference type="Proteomes" id="UP000798662"/>
    </source>
</evidence>
<protein>
    <submittedName>
        <fullName evidence="1">Uncharacterized protein</fullName>
    </submittedName>
</protein>
<gene>
    <name evidence="1" type="ORF">I4F81_010851</name>
</gene>
<comment type="caution">
    <text evidence="1">The sequence shown here is derived from an EMBL/GenBank/DDBJ whole genome shotgun (WGS) entry which is preliminary data.</text>
</comment>
<accession>A0ACC3CET1</accession>
<proteinExistence type="predicted"/>
<reference evidence="1" key="1">
    <citation type="submission" date="2019-11" db="EMBL/GenBank/DDBJ databases">
        <title>Nori genome reveals adaptations in red seaweeds to the harsh intertidal environment.</title>
        <authorList>
            <person name="Wang D."/>
            <person name="Mao Y."/>
        </authorList>
    </citation>
    <scope>NUCLEOTIDE SEQUENCE</scope>
    <source>
        <tissue evidence="1">Gametophyte</tissue>
    </source>
</reference>
<organism evidence="1 2">
    <name type="scientific">Pyropia yezoensis</name>
    <name type="common">Susabi-nori</name>
    <name type="synonym">Porphyra yezoensis</name>
    <dbReference type="NCBI Taxonomy" id="2788"/>
    <lineage>
        <taxon>Eukaryota</taxon>
        <taxon>Rhodophyta</taxon>
        <taxon>Bangiophyceae</taxon>
        <taxon>Bangiales</taxon>
        <taxon>Bangiaceae</taxon>
        <taxon>Pyropia</taxon>
    </lineage>
</organism>
<name>A0ACC3CET1_PYRYE</name>
<sequence length="950" mass="96911">MAPAPPSSAPAASAAAFVAVPVILPCRRRAGQLAGDGGGGRLPPPWPHREVGGGGGVAPASAAALAHRRAAAAPSMVTVRRSQPSSSPPPPPRSPTPPPRPRPDMAVHATPVHHSPRAGGDAFGGAGVRHPGVAAADEAASALAAASAAASRAAGSPTLDGFSSPTPARTDGGSPPLRGLALLRADLTRLASVVRGDWRGLFRLPLFDTYDRAALRTYYDAHPAPVVARAASVAFPAALLFARYKLATRTPGDRAARAAELRALLVAAGPVFIKAGQALSNRPELVGPDGVKELAKLVDRVAPFPSAQAMAVLREELGVDDLTTVFTALSAEPVAAASLGQVYRGVLTPEYGGGVVAVKVQRPAVRAEAGVDLYLMGRVASWARSRLRLRSDLAAIVDEFGARLYEELDYVNECANGIRFLELYGDMEGIKVPTMVSSLARKRVLVLEWVQGTKPGTWGADARRLVGLGINCSLTQLLSAGFYHADPHAGNLLRTDDGGELAYLDFGMMATLDLDKRTDLLRSIAHLVNREYGALADDFVRLDFLPPGTDTAPIVPLLREAFAAASTGDKTSDLSFGALADSLAGIAYATPIRIPPYYSLVVRSLTILEGIALTHDPEFKIVAAAYPFVATRFLSGESPALRDALQEVLVHPVTRRLRWSRLASLLGATTRGYGGVTPSGVGGSGGTVAAEPVAVVEEEEEDAFADDVRGPPVGGVPGTPSVGAAGAPPTGGGLSSLGRLSPSAVNRVTTFILSSRGEFLRDALALEVADAVDTAALTAASAASLASGGLLPQPVERPDPERLAATSALLSAVSAAAGSGRPGGAPGSGAGAGGAATPASRSVAAVLGAVQTRAAAGGGAEVAALARAGRVVAGELADRNVRRGWAQVGAVLRGVLPGGGGGGVRAPATPVVSGGAGTTQPPPSLPPPRPPQPPPPPPPAGTETRWRRVK</sequence>
<dbReference type="Proteomes" id="UP000798662">
    <property type="component" value="Chromosome 3"/>
</dbReference>
<keyword evidence="2" id="KW-1185">Reference proteome</keyword>
<evidence type="ECO:0000313" key="1">
    <source>
        <dbReference type="EMBL" id="KAK1868363.1"/>
    </source>
</evidence>